<dbReference type="PRINTS" id="PR00691">
    <property type="entry name" value="ADHESINB"/>
</dbReference>
<evidence type="ECO:0000256" key="14">
    <source>
        <dbReference type="SAM" id="SignalP"/>
    </source>
</evidence>
<dbReference type="EMBL" id="BBMT01000009">
    <property type="protein sequence ID" value="GAL36204.1"/>
    <property type="molecule type" value="Genomic_DNA"/>
</dbReference>
<gene>
    <name evidence="15" type="ORF">JCM19240_1646</name>
</gene>
<dbReference type="AlphaFoldDB" id="A0A090TBS8"/>
<dbReference type="Gene3D" id="3.40.50.1980">
    <property type="entry name" value="Nitrogenase molybdenum iron protein domain"/>
    <property type="match status" value="2"/>
</dbReference>
<evidence type="ECO:0000256" key="13">
    <source>
        <dbReference type="RuleBase" id="RU003512"/>
    </source>
</evidence>
<dbReference type="GO" id="GO:0046872">
    <property type="term" value="F:metal ion binding"/>
    <property type="evidence" value="ECO:0007669"/>
    <property type="project" value="UniProtKB-KW"/>
</dbReference>
<dbReference type="GO" id="GO:0007155">
    <property type="term" value="P:cell adhesion"/>
    <property type="evidence" value="ECO:0007669"/>
    <property type="project" value="InterPro"/>
</dbReference>
<dbReference type="InterPro" id="IPR006129">
    <property type="entry name" value="AdhesinB"/>
</dbReference>
<keyword evidence="8" id="KW-0862">Zinc</keyword>
<dbReference type="GO" id="GO:0042597">
    <property type="term" value="C:periplasmic space"/>
    <property type="evidence" value="ECO:0007669"/>
    <property type="project" value="UniProtKB-SubCell"/>
</dbReference>
<keyword evidence="9" id="KW-0864">Zinc transport</keyword>
<dbReference type="InterPro" id="IPR006127">
    <property type="entry name" value="ZnuA-like"/>
</dbReference>
<dbReference type="InterPro" id="IPR006128">
    <property type="entry name" value="Lipoprotein_PsaA-like"/>
</dbReference>
<keyword evidence="6 14" id="KW-0732">Signal</keyword>
<dbReference type="PRINTS" id="PR00690">
    <property type="entry name" value="ADHESNFAMILY"/>
</dbReference>
<organism evidence="15 16">
    <name type="scientific">Vibrio maritimus</name>
    <dbReference type="NCBI Taxonomy" id="990268"/>
    <lineage>
        <taxon>Bacteria</taxon>
        <taxon>Pseudomonadati</taxon>
        <taxon>Pseudomonadota</taxon>
        <taxon>Gammaproteobacteria</taxon>
        <taxon>Vibrionales</taxon>
        <taxon>Vibrionaceae</taxon>
        <taxon>Vibrio</taxon>
    </lineage>
</organism>
<comment type="subcellular location">
    <subcellularLocation>
        <location evidence="1">Periplasm</location>
    </subcellularLocation>
</comment>
<evidence type="ECO:0000256" key="10">
    <source>
        <dbReference type="ARBA" id="ARBA00023065"/>
    </source>
</evidence>
<dbReference type="PANTHER" id="PTHR42953:SF3">
    <property type="entry name" value="HIGH-AFFINITY ZINC UPTAKE SYSTEM PROTEIN ZNUA"/>
    <property type="match status" value="1"/>
</dbReference>
<evidence type="ECO:0000256" key="1">
    <source>
        <dbReference type="ARBA" id="ARBA00004418"/>
    </source>
</evidence>
<evidence type="ECO:0000313" key="16">
    <source>
        <dbReference type="Proteomes" id="UP000029224"/>
    </source>
</evidence>
<evidence type="ECO:0000313" key="15">
    <source>
        <dbReference type="EMBL" id="GAL36204.1"/>
    </source>
</evidence>
<sequence length="294" mass="32642">MYRYIPVVALTSLLSFQAQALQVLNSIKPFEMISHELIIEGQATSSILNANASPHDYALKPSDVKKIRSSDIVVWFGHDLESFLAKSVEGNPNSLAIQELDGVSLREFGEGEHDHGHEGHNHGSFDPHVWLGPDQSRQVARAISAKLQSIDPDNQAAYQEKLAAFERTLDKTIAEIHVKLEPIQDQGYYVFHDAYGYYEEFFKMNNLGHFTVSPERKPGAKTLISIKTTLREQQVKCVFAEPQFTPAVVNSVTRGTGTKVGQLDPLGSDIPVEDGSYFVFLKSMANSFSSCLAQ</sequence>
<dbReference type="Proteomes" id="UP000029224">
    <property type="component" value="Unassembled WGS sequence"/>
</dbReference>
<comment type="similarity">
    <text evidence="2 13">Belongs to the bacterial solute-binding protein 9 family.</text>
</comment>
<dbReference type="GO" id="GO:0006829">
    <property type="term" value="P:zinc ion transport"/>
    <property type="evidence" value="ECO:0007669"/>
    <property type="project" value="UniProtKB-KW"/>
</dbReference>
<proteinExistence type="inferred from homology"/>
<feature type="chain" id="PRO_5001863839" description="High-affinity zinc uptake system protein ZnuA" evidence="14">
    <location>
        <begin position="21"/>
        <end position="294"/>
    </location>
</feature>
<dbReference type="InterPro" id="IPR050492">
    <property type="entry name" value="Bact_metal-bind_prot9"/>
</dbReference>
<protein>
    <recommendedName>
        <fullName evidence="3">High-affinity zinc uptake system protein ZnuA</fullName>
    </recommendedName>
</protein>
<evidence type="ECO:0000256" key="7">
    <source>
        <dbReference type="ARBA" id="ARBA00022764"/>
    </source>
</evidence>
<reference evidence="15 16" key="2">
    <citation type="submission" date="2014-09" db="EMBL/GenBank/DDBJ databases">
        <authorList>
            <consortium name="NBRP consortium"/>
            <person name="Sawabe T."/>
            <person name="Meirelles P."/>
            <person name="Nakanishi M."/>
            <person name="Sayaka M."/>
            <person name="Hattori M."/>
            <person name="Ohkuma M."/>
        </authorList>
    </citation>
    <scope>NUCLEOTIDE SEQUENCE [LARGE SCALE GENOMIC DNA]</scope>
    <source>
        <strain evidence="15 16">JCM 19240</strain>
    </source>
</reference>
<evidence type="ECO:0000256" key="3">
    <source>
        <dbReference type="ARBA" id="ARBA00015915"/>
    </source>
</evidence>
<evidence type="ECO:0000256" key="8">
    <source>
        <dbReference type="ARBA" id="ARBA00022833"/>
    </source>
</evidence>
<dbReference type="FunFam" id="3.40.50.1980:FF:000006">
    <property type="entry name" value="Zinc ABC transporter substrate-binding protein ZnuA"/>
    <property type="match status" value="1"/>
</dbReference>
<dbReference type="InterPro" id="IPR035520">
    <property type="entry name" value="ZnuA"/>
</dbReference>
<dbReference type="PANTHER" id="PTHR42953">
    <property type="entry name" value="HIGH-AFFINITY ZINC UPTAKE SYSTEM PROTEIN ZNUA-RELATED"/>
    <property type="match status" value="1"/>
</dbReference>
<comment type="function">
    <text evidence="12">Part of the ATP-binding cassette (ABC) transport system ZnuABC involved in zinc import. Binds zinc with high affinity and specificity and delivers it to the membrane permease for translocation into the cytoplasm.</text>
</comment>
<evidence type="ECO:0000256" key="9">
    <source>
        <dbReference type="ARBA" id="ARBA00022906"/>
    </source>
</evidence>
<evidence type="ECO:0000256" key="6">
    <source>
        <dbReference type="ARBA" id="ARBA00022729"/>
    </source>
</evidence>
<comment type="caution">
    <text evidence="15">The sequence shown here is derived from an EMBL/GenBank/DDBJ whole genome shotgun (WGS) entry which is preliminary data.</text>
</comment>
<reference evidence="15 16" key="1">
    <citation type="submission" date="2014-09" db="EMBL/GenBank/DDBJ databases">
        <title>Vibrio maritimus JCM 19240. (C210) whole genome shotgun sequence.</title>
        <authorList>
            <person name="Sawabe T."/>
            <person name="Meirelles P."/>
            <person name="Nakanishi M."/>
            <person name="Sayaka M."/>
            <person name="Hattori M."/>
            <person name="Ohkuma M."/>
        </authorList>
    </citation>
    <scope>NUCLEOTIDE SEQUENCE [LARGE SCALE GENOMIC DNA]</scope>
    <source>
        <strain evidence="15 16">JCM 19240</strain>
    </source>
</reference>
<evidence type="ECO:0000256" key="11">
    <source>
        <dbReference type="ARBA" id="ARBA00023157"/>
    </source>
</evidence>
<keyword evidence="5" id="KW-0479">Metal-binding</keyword>
<dbReference type="OrthoDB" id="7346865at2"/>
<evidence type="ECO:0000256" key="2">
    <source>
        <dbReference type="ARBA" id="ARBA00011028"/>
    </source>
</evidence>
<keyword evidence="4 13" id="KW-0813">Transport</keyword>
<dbReference type="CDD" id="cd01019">
    <property type="entry name" value="ZnuA"/>
    <property type="match status" value="1"/>
</dbReference>
<accession>A0A090TBS8</accession>
<evidence type="ECO:0000256" key="5">
    <source>
        <dbReference type="ARBA" id="ARBA00022723"/>
    </source>
</evidence>
<keyword evidence="11" id="KW-1015">Disulfide bond</keyword>
<evidence type="ECO:0000256" key="4">
    <source>
        <dbReference type="ARBA" id="ARBA00022448"/>
    </source>
</evidence>
<keyword evidence="7" id="KW-0574">Periplasm</keyword>
<dbReference type="Pfam" id="PF01297">
    <property type="entry name" value="ZnuA"/>
    <property type="match status" value="1"/>
</dbReference>
<evidence type="ECO:0000256" key="12">
    <source>
        <dbReference type="ARBA" id="ARBA00045516"/>
    </source>
</evidence>
<dbReference type="SUPFAM" id="SSF53807">
    <property type="entry name" value="Helical backbone' metal receptor"/>
    <property type="match status" value="1"/>
</dbReference>
<name>A0A090TBS8_9VIBR</name>
<dbReference type="NCBIfam" id="NF007091">
    <property type="entry name" value="PRK09545.1"/>
    <property type="match status" value="1"/>
</dbReference>
<feature type="signal peptide" evidence="14">
    <location>
        <begin position="1"/>
        <end position="20"/>
    </location>
</feature>
<keyword evidence="16" id="KW-1185">Reference proteome</keyword>
<keyword evidence="10" id="KW-0406">Ion transport</keyword>